<keyword evidence="10" id="KW-1185">Reference proteome</keyword>
<dbReference type="Pfam" id="PF13573">
    <property type="entry name" value="SprB"/>
    <property type="match status" value="3"/>
</dbReference>
<sequence length="1687" mass="173784">MLLLATMLLNLFPVKWNPALAQSAASYSFSTETGYSLESMSGGTLLIAPNSSFGSVAPSPFTFPSSFAFKFGATTYTQAWVNGSGVLRFGNTAPSPWSDFPTAENTPAVAALATPQTMGSDGGVYYRLVGVSPNRRLVVEWGGASTFNSPSSRRYQVWLYESSNAVRFVYGPNTFSNGTPTTIGIATSATEYLTVNPNTHTASSSSIEPANGVTLTNGRSYRFAPPPPNLAPTDISLTNSSVAENQLAGTTVGTLGTTDADGAGQTHTYELVSGTGSADNGSFSIVGNSLRTASIFDFETKSSYSIRVRVTDNGVPVGSFEETFTIFVTDQPDVSARISSQTNVTCYGGRGGSATVSVSGGTSPYTYVWEPSGGSGSTANNLFAGNYLVRVTDRNGLQTSAQVTITQPPALQASMAQTNISCNGVASGSATVTVSGGTPGYTYNWSPGNPTGDGTNRITGLIAGTYSVLIRDANGCEITRDVTITQPSAIVTTSSQTNVTTSGGTDGSATIGLSGGTAPYTYSWAPSGGTSATASGLRAGNYTVTATDANGCSVTRNYTITQPQPGNALHFDGTNDYVVLPQTVQGNFTLEFWLNTTQTAPQGTQWYQGVGLLDAEVGGVTNDFGTALLENKVAFGMGNPDITIQSATAVNDGRWHHVAAVRNGSTMQLYIDGKLEASNSSASNAPRNVPNRLVLGSMQTLVNGYFSGRFDEVRIWNTARTAAEIQANYATPLSPSQAGLVAYYTFEHGMANGTNTSQNLLDDVTANTYFGTLTNFGLTGSTSNWVESYAMVVPTATAATAISSTGFTANWTAPAVGSVTNYLLEVSTSNTFASQISGSPFSVAGNSTSRAITGLASATTYYYRVRADKASVTGQGNYSNTISVYTPSNESRLSNLVLSAGTLTPAFASNTSSYTLSTAAATTTVTPTLLQANATVRVNGTVVANGAASGTINLNPGLNTITVLVTAQDGTTTTTYSVAVTRTCTVTAVSRDVAVSLGADGTVTVPVASINNGSSSTCGAVTLSIADLTERISNGELTSNTNGWTISTVDANGGWRNTGGNPGGYVILNSNGASATDPSIAQTVTGLTPGATYTVSGSLRNGTGYGNPPIGVALLAFDLNGTQQTTFPNPGTTWASFSYNFVAPATSATLAFRSEINGADVDAALDNLSLRMVPSSSPTFTCANVGVNAFQLVVTDAAGNRSTAPVSITVSVPTTPTTTWTGNASAVLSDCANWSFGKLPDAGTHVIIPAGLSRYPTLSSGTLTAADVTIASGSSLTVASGATLEVHGNWTNNGTTTLSGTVVFRGGNAQTLGGSSATTFTGLTVNKTSGSLTLQTNATVSQSLTLTAGTLLTGANKVTLGTTATISESAASYVTGTVETTRQLNAAGTRQAFGNLGLALTPSGSTLPGTTTVRRVTGTALSGQGTSTSIKRYYDITAQTNSGLNVTLEFGYAEAELNGLAENSLGLFRSTTGTAGPWQYVAANNRNASANTVTATGVTGFSVWTLGSSANPLPVELVSFTAEALGAAVQLSWTTAQERNSEYFAVERSTDGRQFAEIERLAAQGTSNRTHAYATTDAQLPTQAGVLYYRLRQADLDGTTNYSPVRTVVLDRAAHTLRVTPNPARTQASVAGAQPNAPVEVYDATGRLLLRTTADASGQSALRLPAGLPSGVYFVRSGTGACRLLVE</sequence>
<organism evidence="9 10">
    <name type="scientific">Solirubrum puertoriconensis</name>
    <dbReference type="NCBI Taxonomy" id="1751427"/>
    <lineage>
        <taxon>Bacteria</taxon>
        <taxon>Pseudomonadati</taxon>
        <taxon>Bacteroidota</taxon>
        <taxon>Cytophagia</taxon>
        <taxon>Cytophagales</taxon>
    </lineage>
</organism>
<evidence type="ECO:0000256" key="4">
    <source>
        <dbReference type="ARBA" id="ARBA00023273"/>
    </source>
</evidence>
<dbReference type="SUPFAM" id="SSF49265">
    <property type="entry name" value="Fibronectin type III"/>
    <property type="match status" value="1"/>
</dbReference>
<dbReference type="GO" id="GO:0016020">
    <property type="term" value="C:membrane"/>
    <property type="evidence" value="ECO:0007669"/>
    <property type="project" value="InterPro"/>
</dbReference>
<dbReference type="InterPro" id="IPR026444">
    <property type="entry name" value="Secre_tail"/>
</dbReference>
<feature type="domain" description="Laminin G" evidence="6">
    <location>
        <begin position="567"/>
        <end position="741"/>
    </location>
</feature>
<dbReference type="InterPro" id="IPR013320">
    <property type="entry name" value="ConA-like_dom_sf"/>
</dbReference>
<comment type="subcellular location">
    <subcellularLocation>
        <location evidence="1">Cell projection</location>
    </subcellularLocation>
</comment>
<dbReference type="InterPro" id="IPR043504">
    <property type="entry name" value="Peptidase_S1_PA_chymotrypsin"/>
</dbReference>
<dbReference type="InterPro" id="IPR025667">
    <property type="entry name" value="SprB_repeat"/>
</dbReference>
<dbReference type="InterPro" id="IPR002126">
    <property type="entry name" value="Cadherin-like_dom"/>
</dbReference>
<proteinExistence type="predicted"/>
<dbReference type="InterPro" id="IPR003961">
    <property type="entry name" value="FN3_dom"/>
</dbReference>
<reference evidence="9 10" key="1">
    <citation type="submission" date="2015-11" db="EMBL/GenBank/DDBJ databases">
        <title>Solirubrum puertoriconensis gen. nov. an environmental bacteria isolated in Puerto Rico.</title>
        <authorList>
            <person name="Cuebas-Irizarry M.F."/>
            <person name="Montalvo-Rodriguez R."/>
        </authorList>
    </citation>
    <scope>NUCLEOTIDE SEQUENCE [LARGE SCALE GENOMIC DNA]</scope>
    <source>
        <strain evidence="9 10">MC1A</strain>
    </source>
</reference>
<name>A0A9X0L5B2_SOLP1</name>
<dbReference type="InterPro" id="IPR036116">
    <property type="entry name" value="FN3_sf"/>
</dbReference>
<evidence type="ECO:0000313" key="10">
    <source>
        <dbReference type="Proteomes" id="UP000054223"/>
    </source>
</evidence>
<dbReference type="GO" id="GO:0005509">
    <property type="term" value="F:calcium ion binding"/>
    <property type="evidence" value="ECO:0007669"/>
    <property type="project" value="InterPro"/>
</dbReference>
<evidence type="ECO:0000256" key="2">
    <source>
        <dbReference type="ARBA" id="ARBA00022729"/>
    </source>
</evidence>
<evidence type="ECO:0000313" key="9">
    <source>
        <dbReference type="EMBL" id="KUG08508.1"/>
    </source>
</evidence>
<gene>
    <name evidence="9" type="ORF">ASU33_10120</name>
</gene>
<dbReference type="InterPro" id="IPR013783">
    <property type="entry name" value="Ig-like_fold"/>
</dbReference>
<dbReference type="PROSITE" id="PS50025">
    <property type="entry name" value="LAM_G_DOMAIN"/>
    <property type="match status" value="1"/>
</dbReference>
<comment type="caution">
    <text evidence="9">The sequence shown here is derived from an EMBL/GenBank/DDBJ whole genome shotgun (WGS) entry which is preliminary data.</text>
</comment>
<keyword evidence="2 5" id="KW-0732">Signal</keyword>
<feature type="chain" id="PRO_5040809272" description="Staphylococcus aureus surface protein A" evidence="5">
    <location>
        <begin position="22"/>
        <end position="1687"/>
    </location>
</feature>
<dbReference type="SMART" id="SM00060">
    <property type="entry name" value="FN3"/>
    <property type="match status" value="3"/>
</dbReference>
<evidence type="ECO:0000259" key="7">
    <source>
        <dbReference type="PROSITE" id="PS50268"/>
    </source>
</evidence>
<keyword evidence="4" id="KW-0966">Cell projection</keyword>
<dbReference type="CDD" id="cd11304">
    <property type="entry name" value="Cadherin_repeat"/>
    <property type="match status" value="1"/>
</dbReference>
<dbReference type="EMBL" id="LNAL01000006">
    <property type="protein sequence ID" value="KUG08508.1"/>
    <property type="molecule type" value="Genomic_DNA"/>
</dbReference>
<dbReference type="Pfam" id="PF12733">
    <property type="entry name" value="Cadherin-like"/>
    <property type="match status" value="1"/>
</dbReference>
<dbReference type="Gene3D" id="2.40.10.10">
    <property type="entry name" value="Trypsin-like serine proteases"/>
    <property type="match status" value="2"/>
</dbReference>
<dbReference type="SUPFAM" id="SSF49899">
    <property type="entry name" value="Concanavalin A-like lectins/glucanases"/>
    <property type="match status" value="1"/>
</dbReference>
<dbReference type="Pfam" id="PF00028">
    <property type="entry name" value="Cadherin"/>
    <property type="match status" value="1"/>
</dbReference>
<dbReference type="Pfam" id="PF00041">
    <property type="entry name" value="fn3"/>
    <property type="match status" value="1"/>
</dbReference>
<evidence type="ECO:0000259" key="8">
    <source>
        <dbReference type="PROSITE" id="PS50853"/>
    </source>
</evidence>
<dbReference type="PROSITE" id="PS50853">
    <property type="entry name" value="FN3"/>
    <property type="match status" value="1"/>
</dbReference>
<keyword evidence="3" id="KW-1015">Disulfide bond</keyword>
<protein>
    <recommendedName>
        <fullName evidence="11">Staphylococcus aureus surface protein A</fullName>
    </recommendedName>
</protein>
<dbReference type="CDD" id="cd00063">
    <property type="entry name" value="FN3"/>
    <property type="match status" value="1"/>
</dbReference>
<evidence type="ECO:0000256" key="3">
    <source>
        <dbReference type="ARBA" id="ARBA00023157"/>
    </source>
</evidence>
<feature type="domain" description="Fibronectin type-III" evidence="8">
    <location>
        <begin position="793"/>
        <end position="889"/>
    </location>
</feature>
<dbReference type="GO" id="GO:0007156">
    <property type="term" value="P:homophilic cell adhesion via plasma membrane adhesion molecules"/>
    <property type="evidence" value="ECO:0007669"/>
    <property type="project" value="InterPro"/>
</dbReference>
<dbReference type="GO" id="GO:0042995">
    <property type="term" value="C:cell projection"/>
    <property type="evidence" value="ECO:0007669"/>
    <property type="project" value="UniProtKB-SubCell"/>
</dbReference>
<dbReference type="CDD" id="cd00110">
    <property type="entry name" value="LamG"/>
    <property type="match status" value="1"/>
</dbReference>
<feature type="domain" description="Cadherin" evidence="7">
    <location>
        <begin position="234"/>
        <end position="338"/>
    </location>
</feature>
<evidence type="ECO:0000259" key="6">
    <source>
        <dbReference type="PROSITE" id="PS50025"/>
    </source>
</evidence>
<dbReference type="InterPro" id="IPR015919">
    <property type="entry name" value="Cadherin-like_sf"/>
</dbReference>
<dbReference type="InterPro" id="IPR025883">
    <property type="entry name" value="Cadherin-like_domain"/>
</dbReference>
<dbReference type="Pfam" id="PF13385">
    <property type="entry name" value="Laminin_G_3"/>
    <property type="match status" value="1"/>
</dbReference>
<dbReference type="SUPFAM" id="SSF49313">
    <property type="entry name" value="Cadherin-like"/>
    <property type="match status" value="1"/>
</dbReference>
<accession>A0A9X0L5B2</accession>
<dbReference type="Proteomes" id="UP000054223">
    <property type="component" value="Unassembled WGS sequence"/>
</dbReference>
<dbReference type="NCBIfam" id="TIGR04183">
    <property type="entry name" value="Por_Secre_tail"/>
    <property type="match status" value="1"/>
</dbReference>
<dbReference type="Gene3D" id="2.60.40.60">
    <property type="entry name" value="Cadherins"/>
    <property type="match status" value="1"/>
</dbReference>
<evidence type="ECO:0008006" key="11">
    <source>
        <dbReference type="Google" id="ProtNLM"/>
    </source>
</evidence>
<dbReference type="InterPro" id="IPR006558">
    <property type="entry name" value="LamG-like"/>
</dbReference>
<dbReference type="SMART" id="SM00112">
    <property type="entry name" value="CA"/>
    <property type="match status" value="1"/>
</dbReference>
<dbReference type="Gene3D" id="2.60.40.10">
    <property type="entry name" value="Immunoglobulins"/>
    <property type="match status" value="2"/>
</dbReference>
<evidence type="ECO:0000256" key="1">
    <source>
        <dbReference type="ARBA" id="ARBA00004316"/>
    </source>
</evidence>
<dbReference type="Gene3D" id="2.60.120.260">
    <property type="entry name" value="Galactose-binding domain-like"/>
    <property type="match status" value="1"/>
</dbReference>
<dbReference type="GO" id="GO:0005975">
    <property type="term" value="P:carbohydrate metabolic process"/>
    <property type="evidence" value="ECO:0007669"/>
    <property type="project" value="UniProtKB-ARBA"/>
</dbReference>
<dbReference type="PROSITE" id="PS50268">
    <property type="entry name" value="CADHERIN_2"/>
    <property type="match status" value="1"/>
</dbReference>
<dbReference type="Gene3D" id="2.60.120.200">
    <property type="match status" value="1"/>
</dbReference>
<evidence type="ECO:0000256" key="5">
    <source>
        <dbReference type="SAM" id="SignalP"/>
    </source>
</evidence>
<dbReference type="InterPro" id="IPR001791">
    <property type="entry name" value="Laminin_G"/>
</dbReference>
<dbReference type="SMART" id="SM00282">
    <property type="entry name" value="LamG"/>
    <property type="match status" value="1"/>
</dbReference>
<feature type="signal peptide" evidence="5">
    <location>
        <begin position="1"/>
        <end position="21"/>
    </location>
</feature>
<dbReference type="SMART" id="SM00560">
    <property type="entry name" value="LamGL"/>
    <property type="match status" value="1"/>
</dbReference>
<dbReference type="GO" id="GO:0004553">
    <property type="term" value="F:hydrolase activity, hydrolyzing O-glycosyl compounds"/>
    <property type="evidence" value="ECO:0007669"/>
    <property type="project" value="UniProtKB-ARBA"/>
</dbReference>